<keyword evidence="4" id="KW-0326">Glycosidase</keyword>
<keyword evidence="9" id="KW-1185">Reference proteome</keyword>
<evidence type="ECO:0000256" key="5">
    <source>
        <dbReference type="PIRSR" id="PIRSR625705-1"/>
    </source>
</evidence>
<evidence type="ECO:0000256" key="3">
    <source>
        <dbReference type="ARBA" id="ARBA00023180"/>
    </source>
</evidence>
<dbReference type="Proteomes" id="UP000002207">
    <property type="component" value="Chromosome"/>
</dbReference>
<dbReference type="CAZy" id="GH20">
    <property type="family name" value="Glycoside Hydrolase Family 20"/>
</dbReference>
<dbReference type="AlphaFoldDB" id="C1F7Y6"/>
<evidence type="ECO:0000259" key="6">
    <source>
        <dbReference type="Pfam" id="PF00728"/>
    </source>
</evidence>
<protein>
    <submittedName>
        <fullName evidence="8">Glycosyl hydrolase, family 20</fullName>
    </submittedName>
</protein>
<proteinExistence type="inferred from homology"/>
<dbReference type="EMBL" id="CP001472">
    <property type="protein sequence ID" value="ACO33864.1"/>
    <property type="molecule type" value="Genomic_DNA"/>
</dbReference>
<dbReference type="GO" id="GO:0005764">
    <property type="term" value="C:lysosome"/>
    <property type="evidence" value="ECO:0007669"/>
    <property type="project" value="TreeGrafter"/>
</dbReference>
<dbReference type="Pfam" id="PF00728">
    <property type="entry name" value="Glyco_hydro_20"/>
    <property type="match status" value="1"/>
</dbReference>
<dbReference type="Gene3D" id="3.30.379.10">
    <property type="entry name" value="Chitobiase/beta-hexosaminidase domain 2-like"/>
    <property type="match status" value="1"/>
</dbReference>
<dbReference type="InterPro" id="IPR025705">
    <property type="entry name" value="Beta_hexosaminidase_sua/sub"/>
</dbReference>
<dbReference type="HOGENOM" id="CLU_007082_5_1_0"/>
<dbReference type="eggNOG" id="COG3525">
    <property type="taxonomic scope" value="Bacteria"/>
</dbReference>
<dbReference type="STRING" id="240015.ACP_0029"/>
<feature type="active site" description="Proton donor" evidence="5">
    <location>
        <position position="316"/>
    </location>
</feature>
<dbReference type="GO" id="GO:0030203">
    <property type="term" value="P:glycosaminoglycan metabolic process"/>
    <property type="evidence" value="ECO:0007669"/>
    <property type="project" value="TreeGrafter"/>
</dbReference>
<dbReference type="PANTHER" id="PTHR22600">
    <property type="entry name" value="BETA-HEXOSAMINIDASE"/>
    <property type="match status" value="1"/>
</dbReference>
<evidence type="ECO:0000256" key="2">
    <source>
        <dbReference type="ARBA" id="ARBA00022801"/>
    </source>
</evidence>
<reference evidence="8 9" key="1">
    <citation type="journal article" date="2009" name="Appl. Environ. Microbiol.">
        <title>Three genomes from the phylum Acidobacteria provide insight into the lifestyles of these microorganisms in soils.</title>
        <authorList>
            <person name="Ward N.L."/>
            <person name="Challacombe J.F."/>
            <person name="Janssen P.H."/>
            <person name="Henrissat B."/>
            <person name="Coutinho P.M."/>
            <person name="Wu M."/>
            <person name="Xie G."/>
            <person name="Haft D.H."/>
            <person name="Sait M."/>
            <person name="Badger J."/>
            <person name="Barabote R.D."/>
            <person name="Bradley B."/>
            <person name="Brettin T.S."/>
            <person name="Brinkac L.M."/>
            <person name="Bruce D."/>
            <person name="Creasy T."/>
            <person name="Daugherty S.C."/>
            <person name="Davidsen T.M."/>
            <person name="DeBoy R.T."/>
            <person name="Detter J.C."/>
            <person name="Dodson R.J."/>
            <person name="Durkin A.S."/>
            <person name="Ganapathy A."/>
            <person name="Gwinn-Giglio M."/>
            <person name="Han C.S."/>
            <person name="Khouri H."/>
            <person name="Kiss H."/>
            <person name="Kothari S.P."/>
            <person name="Madupu R."/>
            <person name="Nelson K.E."/>
            <person name="Nelson W.C."/>
            <person name="Paulsen I."/>
            <person name="Penn K."/>
            <person name="Ren Q."/>
            <person name="Rosovitz M.J."/>
            <person name="Selengut J.D."/>
            <person name="Shrivastava S."/>
            <person name="Sullivan S.A."/>
            <person name="Tapia R."/>
            <person name="Thompson L.S."/>
            <person name="Watkins K.L."/>
            <person name="Yang Q."/>
            <person name="Yu C."/>
            <person name="Zafar N."/>
            <person name="Zhou L."/>
            <person name="Kuske C.R."/>
        </authorList>
    </citation>
    <scope>NUCLEOTIDE SEQUENCE [LARGE SCALE GENOMIC DNA]</scope>
    <source>
        <strain evidence="9">ATCC 51196 / DSM 11244 / BCRC 80197 / JCM 7670 / NBRC 15755 / NCIMB 13165 / 161</strain>
    </source>
</reference>
<evidence type="ECO:0000259" key="7">
    <source>
        <dbReference type="Pfam" id="PF14845"/>
    </source>
</evidence>
<gene>
    <name evidence="8" type="ordered locus">ACP_0029</name>
</gene>
<dbReference type="KEGG" id="aca:ACP_0029"/>
<dbReference type="InterPro" id="IPR017853">
    <property type="entry name" value="GH"/>
</dbReference>
<evidence type="ECO:0000313" key="9">
    <source>
        <dbReference type="Proteomes" id="UP000002207"/>
    </source>
</evidence>
<dbReference type="Pfam" id="PF14845">
    <property type="entry name" value="Glycohydro_20b2"/>
    <property type="match status" value="1"/>
</dbReference>
<dbReference type="InterPro" id="IPR015883">
    <property type="entry name" value="Glyco_hydro_20_cat"/>
</dbReference>
<evidence type="ECO:0000256" key="4">
    <source>
        <dbReference type="ARBA" id="ARBA00023295"/>
    </source>
</evidence>
<name>C1F7Y6_ACIC5</name>
<dbReference type="GO" id="GO:0005975">
    <property type="term" value="P:carbohydrate metabolic process"/>
    <property type="evidence" value="ECO:0007669"/>
    <property type="project" value="InterPro"/>
</dbReference>
<organism evidence="8 9">
    <name type="scientific">Acidobacterium capsulatum (strain ATCC 51196 / DSM 11244 / BCRC 80197 / JCM 7670 / NBRC 15755 / NCIMB 13165 / 161)</name>
    <dbReference type="NCBI Taxonomy" id="240015"/>
    <lineage>
        <taxon>Bacteria</taxon>
        <taxon>Pseudomonadati</taxon>
        <taxon>Acidobacteriota</taxon>
        <taxon>Terriglobia</taxon>
        <taxon>Terriglobales</taxon>
        <taxon>Acidobacteriaceae</taxon>
        <taxon>Acidobacterium</taxon>
    </lineage>
</organism>
<sequence length="686" mass="76676">MLVSSSALCEAQSSHSTFTFHNTLMPEPSSLQAGKGYLVLTPQFAATTGKFHDPRLDHAIERAMSQLKQETGVLIPVDVQSASEVSHPVFSISVDGPGEKVQSVDENESYSLTVTSQSVHLQAATDVGAMHGLQTLLQLVQHTDTQYFLPAVTIHDSPRFPWRGLMLDCSRHFEPIPVIKRTLDAMAAVKMNVFHWHLSDDQGFRIQSKAFPLLTQRGSDGDFYTQAQAREIVAYARARGIRVVPEFDMPGHTSSWFVGYPNLASASGPFHIERHFGVFDPVMDPTRASTYVFLDKFIAEMASIFPDPYMHIGGDENNGVEWKHNPRIQAFMRAHNLKGTAALQAYFNRRLLKILQKYHKHMIGWDEVLAPGLPTDVMIQSWRGYDSLASAARKGYTGILSSGYYLDSMQTAAEHYAVDPIPSSSTLTPEQRKRILGGEACMWGEYVNSNIIDSRVWPITAAIAERLWSAQSVNNVNDMYRRLRVESLRIEALGLTQISQEDASLRQLAGTQKITQLKVLAATLEPATFDQRDQYTLQHNVTQQTPLDHLVDALRPDPPFRHDFEQLVQRYLDHPDANSKQNQRLRMLMETWVTQQDRVSEQMRHSPRLAPAQIRSVQLGQMGSMGLQAIGYLGTGKTPPPGWEAAQVALLKQAAEPIDLTRFDIMKPMQMLVEAASGKHAAAAAH</sequence>
<evidence type="ECO:0000256" key="1">
    <source>
        <dbReference type="ARBA" id="ARBA00006285"/>
    </source>
</evidence>
<dbReference type="CDD" id="cd06570">
    <property type="entry name" value="GH20_chitobiase-like_1"/>
    <property type="match status" value="1"/>
</dbReference>
<accession>C1F7Y6</accession>
<dbReference type="SUPFAM" id="SSF51445">
    <property type="entry name" value="(Trans)glycosidases"/>
    <property type="match status" value="1"/>
</dbReference>
<dbReference type="Gene3D" id="3.20.20.80">
    <property type="entry name" value="Glycosidases"/>
    <property type="match status" value="1"/>
</dbReference>
<dbReference type="SUPFAM" id="SSF55545">
    <property type="entry name" value="beta-N-acetylhexosaminidase-like domain"/>
    <property type="match status" value="1"/>
</dbReference>
<dbReference type="PANTHER" id="PTHR22600:SF21">
    <property type="entry name" value="BETA-HEXOSAMINIDASE A"/>
    <property type="match status" value="1"/>
</dbReference>
<dbReference type="InterPro" id="IPR029018">
    <property type="entry name" value="Hex-like_dom2"/>
</dbReference>
<dbReference type="GO" id="GO:0006689">
    <property type="term" value="P:ganglioside catabolic process"/>
    <property type="evidence" value="ECO:0007669"/>
    <property type="project" value="TreeGrafter"/>
</dbReference>
<dbReference type="GO" id="GO:0016020">
    <property type="term" value="C:membrane"/>
    <property type="evidence" value="ECO:0007669"/>
    <property type="project" value="TreeGrafter"/>
</dbReference>
<dbReference type="PRINTS" id="PR00738">
    <property type="entry name" value="GLHYDRLASE20"/>
</dbReference>
<dbReference type="InterPro" id="IPR029019">
    <property type="entry name" value="HEX_eukaryotic_N"/>
</dbReference>
<keyword evidence="3" id="KW-0325">Glycoprotein</keyword>
<dbReference type="DNASU" id="7699899"/>
<comment type="similarity">
    <text evidence="1">Belongs to the glycosyl hydrolase 20 family.</text>
</comment>
<feature type="domain" description="Glycoside hydrolase family 20 catalytic" evidence="6">
    <location>
        <begin position="160"/>
        <end position="470"/>
    </location>
</feature>
<feature type="domain" description="Beta-hexosaminidase eukaryotic type N-terminal" evidence="7">
    <location>
        <begin position="24"/>
        <end position="139"/>
    </location>
</feature>
<dbReference type="RefSeq" id="WP_012680440.1">
    <property type="nucleotide sequence ID" value="NC_012483.1"/>
</dbReference>
<dbReference type="GO" id="GO:0004563">
    <property type="term" value="F:beta-N-acetylhexosaminidase activity"/>
    <property type="evidence" value="ECO:0007669"/>
    <property type="project" value="InterPro"/>
</dbReference>
<dbReference type="InParanoid" id="C1F7Y6"/>
<keyword evidence="2 8" id="KW-0378">Hydrolase</keyword>
<evidence type="ECO:0000313" key="8">
    <source>
        <dbReference type="EMBL" id="ACO33864.1"/>
    </source>
</evidence>